<dbReference type="Pfam" id="PF00856">
    <property type="entry name" value="SET"/>
    <property type="match status" value="1"/>
</dbReference>
<evidence type="ECO:0000259" key="1">
    <source>
        <dbReference type="PROSITE" id="PS50280"/>
    </source>
</evidence>
<dbReference type="EMBL" id="JAULSO010000001">
    <property type="protein sequence ID" value="KAK3694470.1"/>
    <property type="molecule type" value="Genomic_DNA"/>
</dbReference>
<dbReference type="PROSITE" id="PS50280">
    <property type="entry name" value="SET"/>
    <property type="match status" value="1"/>
</dbReference>
<proteinExistence type="predicted"/>
<evidence type="ECO:0000313" key="2">
    <source>
        <dbReference type="EMBL" id="KAK3694470.1"/>
    </source>
</evidence>
<organism evidence="2 3">
    <name type="scientific">Podospora appendiculata</name>
    <dbReference type="NCBI Taxonomy" id="314037"/>
    <lineage>
        <taxon>Eukaryota</taxon>
        <taxon>Fungi</taxon>
        <taxon>Dikarya</taxon>
        <taxon>Ascomycota</taxon>
        <taxon>Pezizomycotina</taxon>
        <taxon>Sordariomycetes</taxon>
        <taxon>Sordariomycetidae</taxon>
        <taxon>Sordariales</taxon>
        <taxon>Podosporaceae</taxon>
        <taxon>Podospora</taxon>
    </lineage>
</organism>
<gene>
    <name evidence="2" type="ORF">B0T22DRAFT_496875</name>
</gene>
<dbReference type="AlphaFoldDB" id="A0AAE0XJK2"/>
<accession>A0AAE0XJK2</accession>
<dbReference type="InterPro" id="IPR001214">
    <property type="entry name" value="SET_dom"/>
</dbReference>
<comment type="caution">
    <text evidence="2">The sequence shown here is derived from an EMBL/GenBank/DDBJ whole genome shotgun (WGS) entry which is preliminary data.</text>
</comment>
<protein>
    <recommendedName>
        <fullName evidence="1">SET domain-containing protein</fullName>
    </recommendedName>
</protein>
<evidence type="ECO:0000313" key="3">
    <source>
        <dbReference type="Proteomes" id="UP001270362"/>
    </source>
</evidence>
<keyword evidence="3" id="KW-1185">Reference proteome</keyword>
<dbReference type="CDD" id="cd20071">
    <property type="entry name" value="SET_SMYD"/>
    <property type="match status" value="1"/>
</dbReference>
<dbReference type="SUPFAM" id="SSF82199">
    <property type="entry name" value="SET domain"/>
    <property type="match status" value="1"/>
</dbReference>
<sequence>MPRNSQEEWEGPDDCVEDHCIFSHQTFGSGGLVMITTERVAEIVAASHVVDDSGSKAPPFRTAQFPGKGTGLVATKAIRKGEIIMQRAPSLLVQLGMHFELAPEVRDRLYTLAVERLPVLRQQTFMCQMGDSIYTKVDRNAFRLFLDGDREQSPHLGSFPEISMINHDCRPNVHYRIENMTHITVAVRDILPGEELTISYIHGMIPRHERHERLSDWGFTCTCPHCTMSPADLAASDARLQEIKRLEDDLEKKLSGGETVAPEAGGDIVKLYQDEKLYGYLGHAYTRAALVYSMFGNLEKAKVYAAEAADALVREFGAHSKDAEAMRKLADNPTEHWSWEVKL</sequence>
<dbReference type="PANTHER" id="PTHR47332">
    <property type="entry name" value="SET DOMAIN-CONTAINING PROTEIN 5"/>
    <property type="match status" value="1"/>
</dbReference>
<dbReference type="Proteomes" id="UP001270362">
    <property type="component" value="Unassembled WGS sequence"/>
</dbReference>
<dbReference type="InterPro" id="IPR053185">
    <property type="entry name" value="SET_domain_protein"/>
</dbReference>
<reference evidence="2" key="2">
    <citation type="submission" date="2023-06" db="EMBL/GenBank/DDBJ databases">
        <authorList>
            <consortium name="Lawrence Berkeley National Laboratory"/>
            <person name="Haridas S."/>
            <person name="Hensen N."/>
            <person name="Bonometti L."/>
            <person name="Westerberg I."/>
            <person name="Brannstrom I.O."/>
            <person name="Guillou S."/>
            <person name="Cros-Aarteil S."/>
            <person name="Calhoun S."/>
            <person name="Kuo A."/>
            <person name="Mondo S."/>
            <person name="Pangilinan J."/>
            <person name="Riley R."/>
            <person name="Labutti K."/>
            <person name="Andreopoulos B."/>
            <person name="Lipzen A."/>
            <person name="Chen C."/>
            <person name="Yanf M."/>
            <person name="Daum C."/>
            <person name="Ng V."/>
            <person name="Clum A."/>
            <person name="Steindorff A."/>
            <person name="Ohm R."/>
            <person name="Martin F."/>
            <person name="Silar P."/>
            <person name="Natvig D."/>
            <person name="Lalanne C."/>
            <person name="Gautier V."/>
            <person name="Ament-Velasquez S.L."/>
            <person name="Kruys A."/>
            <person name="Hutchinson M.I."/>
            <person name="Powell A.J."/>
            <person name="Barry K."/>
            <person name="Miller A.N."/>
            <person name="Grigoriev I.V."/>
            <person name="Debuchy R."/>
            <person name="Gladieux P."/>
            <person name="Thoren M.H."/>
            <person name="Johannesson H."/>
        </authorList>
    </citation>
    <scope>NUCLEOTIDE SEQUENCE</scope>
    <source>
        <strain evidence="2">CBS 314.62</strain>
    </source>
</reference>
<dbReference type="SMART" id="SM00317">
    <property type="entry name" value="SET"/>
    <property type="match status" value="1"/>
</dbReference>
<dbReference type="PANTHER" id="PTHR47332:SF6">
    <property type="entry name" value="SET DOMAIN-CONTAINING PROTEIN"/>
    <property type="match status" value="1"/>
</dbReference>
<feature type="domain" description="SET" evidence="1">
    <location>
        <begin position="58"/>
        <end position="201"/>
    </location>
</feature>
<name>A0AAE0XJK2_9PEZI</name>
<dbReference type="Gene3D" id="2.170.270.10">
    <property type="entry name" value="SET domain"/>
    <property type="match status" value="1"/>
</dbReference>
<reference evidence="2" key="1">
    <citation type="journal article" date="2023" name="Mol. Phylogenet. Evol.">
        <title>Genome-scale phylogeny and comparative genomics of the fungal order Sordariales.</title>
        <authorList>
            <person name="Hensen N."/>
            <person name="Bonometti L."/>
            <person name="Westerberg I."/>
            <person name="Brannstrom I.O."/>
            <person name="Guillou S."/>
            <person name="Cros-Aarteil S."/>
            <person name="Calhoun S."/>
            <person name="Haridas S."/>
            <person name="Kuo A."/>
            <person name="Mondo S."/>
            <person name="Pangilinan J."/>
            <person name="Riley R."/>
            <person name="LaButti K."/>
            <person name="Andreopoulos B."/>
            <person name="Lipzen A."/>
            <person name="Chen C."/>
            <person name="Yan M."/>
            <person name="Daum C."/>
            <person name="Ng V."/>
            <person name="Clum A."/>
            <person name="Steindorff A."/>
            <person name="Ohm R.A."/>
            <person name="Martin F."/>
            <person name="Silar P."/>
            <person name="Natvig D.O."/>
            <person name="Lalanne C."/>
            <person name="Gautier V."/>
            <person name="Ament-Velasquez S.L."/>
            <person name="Kruys A."/>
            <person name="Hutchinson M.I."/>
            <person name="Powell A.J."/>
            <person name="Barry K."/>
            <person name="Miller A.N."/>
            <person name="Grigoriev I.V."/>
            <person name="Debuchy R."/>
            <person name="Gladieux P."/>
            <person name="Hiltunen Thoren M."/>
            <person name="Johannesson H."/>
        </authorList>
    </citation>
    <scope>NUCLEOTIDE SEQUENCE</scope>
    <source>
        <strain evidence="2">CBS 314.62</strain>
    </source>
</reference>
<dbReference type="InterPro" id="IPR046341">
    <property type="entry name" value="SET_dom_sf"/>
</dbReference>